<accession>A0A239AX62</accession>
<evidence type="ECO:0000256" key="1">
    <source>
        <dbReference type="SAM" id="MobiDB-lite"/>
    </source>
</evidence>
<name>A0A239AX62_9ACTN</name>
<dbReference type="AlphaFoldDB" id="A0A239AX62"/>
<gene>
    <name evidence="2" type="ORF">SAMN06272737_1603</name>
</gene>
<evidence type="ECO:0000313" key="2">
    <source>
        <dbReference type="EMBL" id="SNR99568.1"/>
    </source>
</evidence>
<proteinExistence type="predicted"/>
<feature type="region of interest" description="Disordered" evidence="1">
    <location>
        <begin position="25"/>
        <end position="59"/>
    </location>
</feature>
<sequence>MTRLELAMTTPDHDDLQARAKDYVEHLPAETALGNADPAGGSTDDPELYDENAEGRKQQ</sequence>
<evidence type="ECO:0000313" key="3">
    <source>
        <dbReference type="Proteomes" id="UP000198403"/>
    </source>
</evidence>
<protein>
    <submittedName>
        <fullName evidence="2">Uncharacterized protein</fullName>
    </submittedName>
</protein>
<dbReference type="Proteomes" id="UP000198403">
    <property type="component" value="Unassembled WGS sequence"/>
</dbReference>
<reference evidence="2 3" key="1">
    <citation type="submission" date="2017-06" db="EMBL/GenBank/DDBJ databases">
        <authorList>
            <person name="Kim H.J."/>
            <person name="Triplett B.A."/>
        </authorList>
    </citation>
    <scope>NUCLEOTIDE SEQUENCE [LARGE SCALE GENOMIC DNA]</scope>
    <source>
        <strain evidence="2 3">DSM 44272</strain>
    </source>
</reference>
<keyword evidence="3" id="KW-1185">Reference proteome</keyword>
<dbReference type="EMBL" id="FZNO01000060">
    <property type="protein sequence ID" value="SNR99568.1"/>
    <property type="molecule type" value="Genomic_DNA"/>
</dbReference>
<organism evidence="2 3">
    <name type="scientific">Blastococcus mobilis</name>
    <dbReference type="NCBI Taxonomy" id="1938746"/>
    <lineage>
        <taxon>Bacteria</taxon>
        <taxon>Bacillati</taxon>
        <taxon>Actinomycetota</taxon>
        <taxon>Actinomycetes</taxon>
        <taxon>Geodermatophilales</taxon>
        <taxon>Geodermatophilaceae</taxon>
        <taxon>Blastococcus</taxon>
    </lineage>
</organism>